<reference evidence="5 6" key="1">
    <citation type="journal article" date="2019" name="G3 (Bethesda)">
        <title>Sequencing of a Wild Apple (Malus baccata) Genome Unravels the Differences Between Cultivated and Wild Apple Species Regarding Disease Resistance and Cold Tolerance.</title>
        <authorList>
            <person name="Chen X."/>
        </authorList>
    </citation>
    <scope>NUCLEOTIDE SEQUENCE [LARGE SCALE GENOMIC DNA]</scope>
    <source>
        <strain evidence="6">cv. Shandingzi</strain>
        <tissue evidence="5">Leaves</tissue>
    </source>
</reference>
<feature type="compositionally biased region" description="Basic and acidic residues" evidence="3">
    <location>
        <begin position="476"/>
        <end position="486"/>
    </location>
</feature>
<dbReference type="Pfam" id="PF07967">
    <property type="entry name" value="zf-C3HC"/>
    <property type="match status" value="1"/>
</dbReference>
<gene>
    <name evidence="5" type="ORF">C1H46_033673</name>
</gene>
<feature type="region of interest" description="Disordered" evidence="3">
    <location>
        <begin position="469"/>
        <end position="520"/>
    </location>
</feature>
<dbReference type="PANTHER" id="PTHR15835">
    <property type="entry name" value="NUCLEAR-INTERACTING PARTNER OF ALK"/>
    <property type="match status" value="1"/>
</dbReference>
<dbReference type="GO" id="GO:0008270">
    <property type="term" value="F:zinc ion binding"/>
    <property type="evidence" value="ECO:0007669"/>
    <property type="project" value="InterPro"/>
</dbReference>
<dbReference type="PANTHER" id="PTHR15835:SF6">
    <property type="entry name" value="ZINC FINGER C3HC-TYPE PROTEIN 1"/>
    <property type="match status" value="1"/>
</dbReference>
<evidence type="ECO:0000256" key="3">
    <source>
        <dbReference type="SAM" id="MobiDB-lite"/>
    </source>
</evidence>
<feature type="compositionally biased region" description="Low complexity" evidence="3">
    <location>
        <begin position="21"/>
        <end position="31"/>
    </location>
</feature>
<dbReference type="GO" id="GO:0005634">
    <property type="term" value="C:nucleus"/>
    <property type="evidence" value="ECO:0007669"/>
    <property type="project" value="UniProtKB-SubCell"/>
</dbReference>
<keyword evidence="2" id="KW-0539">Nucleus</keyword>
<dbReference type="STRING" id="106549.A0A540L2P1"/>
<sequence length="683" mass="74738">MSKDSEKKFHLIMDKLFFAPKSAPSSASSSSGVQTSRGKKRANPSSALALVEPKSRGDRMEVSRHFSAPAVAAHAPLCRPWDRGDLMRRVATFKSMTWFAKPNWSRCIIQRFNFFGCTNNNFADFEQVVSALNCARRGWINVDADILACESCGARLFFSTPSSWNQQQGMLFEKAASVFSLKLDNGHKILCPWIDNACDETLAEFPPTPPPVLVDKFRERCYALLELSVLPVISSSAIEYMKSPQLEQFLGQSSMFYGNGSGDISRTEHSDNEGNADSAKLYYQAQKLISLCGWEPRLLPYVVDSGNRLNHSATNRQNPSISVHSASNDEHKNASACTNIQAEHNSVVLDCKLCGASVGLWAFSTVPRPVECFRLVGYAEVNSESHSGTHDSNAESHGDSRIDVLNAGVDGATLSKDRFSNLKLTIAGGPPPTNQNFKAIISIPVIGRNLRARISYDFELRDCLSVGQEGMQSDSQMEKEENHYQENAENDGLENSEVSGPGTPDANATHLNGEMDKSDPLVMVSSKGDLLHSGTIVEHSEEHESTSVPSSFEANADLNSSRTDPEPTSNQEASEDTVQIPANSELVACSSGKDLKHVVPGSMMEFDPIRQHRYFCPWIASTSNGAPGWKQTLSAVQRQEGGSPSSASIIKVDDPITSIRNLFTSPSPKRTKPTVLTTRTSEQ</sequence>
<dbReference type="AlphaFoldDB" id="A0A540L2P1"/>
<name>A0A540L2P1_MALBA</name>
<dbReference type="InterPro" id="IPR012935">
    <property type="entry name" value="NuBaID_N"/>
</dbReference>
<feature type="region of interest" description="Disordered" evidence="3">
    <location>
        <begin position="538"/>
        <end position="578"/>
    </location>
</feature>
<dbReference type="Proteomes" id="UP000315295">
    <property type="component" value="Unassembled WGS sequence"/>
</dbReference>
<feature type="region of interest" description="Disordered" evidence="3">
    <location>
        <begin position="21"/>
        <end position="48"/>
    </location>
</feature>
<accession>A0A540L2P1</accession>
<evidence type="ECO:0000259" key="4">
    <source>
        <dbReference type="Pfam" id="PF07967"/>
    </source>
</evidence>
<feature type="domain" description="C3HC-type" evidence="4">
    <location>
        <begin position="80"/>
        <end position="231"/>
    </location>
</feature>
<feature type="compositionally biased region" description="Polar residues" evidence="3">
    <location>
        <begin position="557"/>
        <end position="578"/>
    </location>
</feature>
<comment type="subcellular location">
    <subcellularLocation>
        <location evidence="1">Nucleus</location>
    </subcellularLocation>
</comment>
<protein>
    <recommendedName>
        <fullName evidence="4">C3HC-type domain-containing protein</fullName>
    </recommendedName>
</protein>
<organism evidence="5 6">
    <name type="scientific">Malus baccata</name>
    <name type="common">Siberian crab apple</name>
    <name type="synonym">Pyrus baccata</name>
    <dbReference type="NCBI Taxonomy" id="106549"/>
    <lineage>
        <taxon>Eukaryota</taxon>
        <taxon>Viridiplantae</taxon>
        <taxon>Streptophyta</taxon>
        <taxon>Embryophyta</taxon>
        <taxon>Tracheophyta</taxon>
        <taxon>Spermatophyta</taxon>
        <taxon>Magnoliopsida</taxon>
        <taxon>eudicotyledons</taxon>
        <taxon>Gunneridae</taxon>
        <taxon>Pentapetalae</taxon>
        <taxon>rosids</taxon>
        <taxon>fabids</taxon>
        <taxon>Rosales</taxon>
        <taxon>Rosaceae</taxon>
        <taxon>Amygdaloideae</taxon>
        <taxon>Maleae</taxon>
        <taxon>Malus</taxon>
    </lineage>
</organism>
<comment type="caution">
    <text evidence="5">The sequence shown here is derived from an EMBL/GenBank/DDBJ whole genome shotgun (WGS) entry which is preliminary data.</text>
</comment>
<proteinExistence type="predicted"/>
<evidence type="ECO:0000313" key="6">
    <source>
        <dbReference type="Proteomes" id="UP000315295"/>
    </source>
</evidence>
<keyword evidence="6" id="KW-1185">Reference proteome</keyword>
<feature type="region of interest" description="Disordered" evidence="3">
    <location>
        <begin position="659"/>
        <end position="683"/>
    </location>
</feature>
<dbReference type="EMBL" id="VIEB01000795">
    <property type="protein sequence ID" value="TQD80756.1"/>
    <property type="molecule type" value="Genomic_DNA"/>
</dbReference>
<evidence type="ECO:0000313" key="5">
    <source>
        <dbReference type="EMBL" id="TQD80756.1"/>
    </source>
</evidence>
<evidence type="ECO:0000256" key="2">
    <source>
        <dbReference type="ARBA" id="ARBA00023242"/>
    </source>
</evidence>
<evidence type="ECO:0000256" key="1">
    <source>
        <dbReference type="ARBA" id="ARBA00004123"/>
    </source>
</evidence>